<protein>
    <recommendedName>
        <fullName evidence="2">DUF4142 domain-containing protein</fullName>
    </recommendedName>
</protein>
<evidence type="ECO:0000313" key="3">
    <source>
        <dbReference type="EMBL" id="GLR86424.1"/>
    </source>
</evidence>
<keyword evidence="4" id="KW-1185">Reference proteome</keyword>
<dbReference type="Proteomes" id="UP001156905">
    <property type="component" value="Unassembled WGS sequence"/>
</dbReference>
<accession>A0ABQ6AW18</accession>
<feature type="signal peptide" evidence="1">
    <location>
        <begin position="1"/>
        <end position="18"/>
    </location>
</feature>
<gene>
    <name evidence="3" type="ORF">GCM10007857_31350</name>
</gene>
<dbReference type="InterPro" id="IPR025419">
    <property type="entry name" value="DUF4142"/>
</dbReference>
<feature type="chain" id="PRO_5045402164" description="DUF4142 domain-containing protein" evidence="1">
    <location>
        <begin position="19"/>
        <end position="174"/>
    </location>
</feature>
<organism evidence="3 4">
    <name type="scientific">Bradyrhizobium iriomotense</name>
    <dbReference type="NCBI Taxonomy" id="441950"/>
    <lineage>
        <taxon>Bacteria</taxon>
        <taxon>Pseudomonadati</taxon>
        <taxon>Pseudomonadota</taxon>
        <taxon>Alphaproteobacteria</taxon>
        <taxon>Hyphomicrobiales</taxon>
        <taxon>Nitrobacteraceae</taxon>
        <taxon>Bradyrhizobium</taxon>
    </lineage>
</organism>
<proteinExistence type="predicted"/>
<dbReference type="RefSeq" id="WP_284266792.1">
    <property type="nucleotide sequence ID" value="NZ_BSOW01000010.1"/>
</dbReference>
<name>A0ABQ6AW18_9BRAD</name>
<comment type="caution">
    <text evidence="3">The sequence shown here is derived from an EMBL/GenBank/DDBJ whole genome shotgun (WGS) entry which is preliminary data.</text>
</comment>
<evidence type="ECO:0000313" key="4">
    <source>
        <dbReference type="Proteomes" id="UP001156905"/>
    </source>
</evidence>
<evidence type="ECO:0000259" key="2">
    <source>
        <dbReference type="Pfam" id="PF13628"/>
    </source>
</evidence>
<dbReference type="Pfam" id="PF13628">
    <property type="entry name" value="DUF4142"/>
    <property type="match status" value="1"/>
</dbReference>
<keyword evidence="1" id="KW-0732">Signal</keyword>
<reference evidence="4" key="1">
    <citation type="journal article" date="2019" name="Int. J. Syst. Evol. Microbiol.">
        <title>The Global Catalogue of Microorganisms (GCM) 10K type strain sequencing project: providing services to taxonomists for standard genome sequencing and annotation.</title>
        <authorList>
            <consortium name="The Broad Institute Genomics Platform"/>
            <consortium name="The Broad Institute Genome Sequencing Center for Infectious Disease"/>
            <person name="Wu L."/>
            <person name="Ma J."/>
        </authorList>
    </citation>
    <scope>NUCLEOTIDE SEQUENCE [LARGE SCALE GENOMIC DNA]</scope>
    <source>
        <strain evidence="4">NBRC 102520</strain>
    </source>
</reference>
<dbReference type="EMBL" id="BSOW01000010">
    <property type="protein sequence ID" value="GLR86424.1"/>
    <property type="molecule type" value="Genomic_DNA"/>
</dbReference>
<evidence type="ECO:0000256" key="1">
    <source>
        <dbReference type="SAM" id="SignalP"/>
    </source>
</evidence>
<feature type="domain" description="DUF4142" evidence="2">
    <location>
        <begin position="63"/>
        <end position="168"/>
    </location>
</feature>
<sequence length="174" mass="18981">MRMIVATVLLFTSTAALADNSGERTWAGHESARTPTATDVISGLYAFGRFQQGLLESADLRGNHEVKTLAISRAEDAARRDKALKQIQQAIGAELNARKTSTAGAALAGPDDSEGPAYVRRFYAAQVAEYEETIALLERYLRAPDNEALRAFAREQLPILRSQLKDAARTMADK</sequence>